<feature type="domain" description="Alanine racemase N-terminal" evidence="5">
    <location>
        <begin position="47"/>
        <end position="238"/>
    </location>
</feature>
<dbReference type="OrthoDB" id="9804072at2"/>
<comment type="cofactor">
    <cofactor evidence="3">
        <name>pyridoxal 5'-phosphate</name>
        <dbReference type="ChEBI" id="CHEBI:597326"/>
    </cofactor>
</comment>
<evidence type="ECO:0000313" key="6">
    <source>
        <dbReference type="EMBL" id="MTV30192.1"/>
    </source>
</evidence>
<sequence length="239" mass="26075">MVLATQSRDRSFGVVSVSAVDDVPGRLEKVRRAIARACVDTRRDPAEMNLVCVSKTFSADEILPALRSGQRIFGENRVQEAAAKWPALRVDFPDIELHLIGPLQSNKVEMAIDVFDTIQSVDRLKIASAIAEHSRKKNKTISCFIQVNTGAESQKAGVSVEELPALLNACRHDLGLTIEGLMCIPPVDRPVSPHFALLYRLGRDLGVENLSMGMSADFEQAIQLGATHVRVGSAIFGSR</sequence>
<evidence type="ECO:0000256" key="1">
    <source>
        <dbReference type="ARBA" id="ARBA00022898"/>
    </source>
</evidence>
<dbReference type="FunFam" id="3.20.20.10:FF:000018">
    <property type="entry name" value="Pyridoxal phosphate homeostasis protein"/>
    <property type="match status" value="1"/>
</dbReference>
<dbReference type="AlphaFoldDB" id="A0A6N8DI83"/>
<gene>
    <name evidence="6" type="ORF">GJ654_04205</name>
</gene>
<dbReference type="CDD" id="cd00635">
    <property type="entry name" value="PLPDE_III_YBL036c_like"/>
    <property type="match status" value="1"/>
</dbReference>
<dbReference type="Proteomes" id="UP000439113">
    <property type="component" value="Unassembled WGS sequence"/>
</dbReference>
<dbReference type="PANTHER" id="PTHR10146:SF14">
    <property type="entry name" value="PYRIDOXAL PHOSPHATE HOMEOSTASIS PROTEIN"/>
    <property type="match status" value="1"/>
</dbReference>
<keyword evidence="1 2" id="KW-0663">Pyridoxal phosphate</keyword>
<dbReference type="NCBIfam" id="TIGR00044">
    <property type="entry name" value="YggS family pyridoxal phosphate-dependent enzyme"/>
    <property type="match status" value="1"/>
</dbReference>
<accession>A0A6N8DI83</accession>
<proteinExistence type="inferred from homology"/>
<comment type="caution">
    <text evidence="6">The sequence shown here is derived from an EMBL/GenBank/DDBJ whole genome shotgun (WGS) entry which is preliminary data.</text>
</comment>
<dbReference type="PANTHER" id="PTHR10146">
    <property type="entry name" value="PROLINE SYNTHETASE CO-TRANSCRIBED BACTERIAL HOMOLOG PROTEIN"/>
    <property type="match status" value="1"/>
</dbReference>
<evidence type="ECO:0000256" key="4">
    <source>
        <dbReference type="RuleBase" id="RU004514"/>
    </source>
</evidence>
<dbReference type="EMBL" id="WNKS01000002">
    <property type="protein sequence ID" value="MTV30192.1"/>
    <property type="molecule type" value="Genomic_DNA"/>
</dbReference>
<dbReference type="InterPro" id="IPR029066">
    <property type="entry name" value="PLP-binding_barrel"/>
</dbReference>
<protein>
    <recommendedName>
        <fullName evidence="2">Pyridoxal phosphate homeostasis protein</fullName>
        <shortName evidence="2">PLP homeostasis protein</shortName>
    </recommendedName>
</protein>
<comment type="function">
    <text evidence="2">Pyridoxal 5'-phosphate (PLP)-binding protein, which is involved in PLP homeostasis.</text>
</comment>
<evidence type="ECO:0000256" key="2">
    <source>
        <dbReference type="HAMAP-Rule" id="MF_02087"/>
    </source>
</evidence>
<dbReference type="Gene3D" id="3.20.20.10">
    <property type="entry name" value="Alanine racemase"/>
    <property type="match status" value="1"/>
</dbReference>
<evidence type="ECO:0000259" key="5">
    <source>
        <dbReference type="Pfam" id="PF01168"/>
    </source>
</evidence>
<name>A0A6N8DI83_RHOAC</name>
<evidence type="ECO:0000256" key="3">
    <source>
        <dbReference type="PIRSR" id="PIRSR004848-1"/>
    </source>
</evidence>
<dbReference type="InterPro" id="IPR001608">
    <property type="entry name" value="Ala_racemase_N"/>
</dbReference>
<dbReference type="HAMAP" id="MF_02087">
    <property type="entry name" value="PLP_homeostasis"/>
    <property type="match status" value="1"/>
</dbReference>
<evidence type="ECO:0000313" key="7">
    <source>
        <dbReference type="Proteomes" id="UP000439113"/>
    </source>
</evidence>
<dbReference type="Pfam" id="PF01168">
    <property type="entry name" value="Ala_racemase_N"/>
    <property type="match status" value="1"/>
</dbReference>
<feature type="modified residue" description="N6-(pyridoxal phosphate)lysine" evidence="2 3">
    <location>
        <position position="55"/>
    </location>
</feature>
<dbReference type="GO" id="GO:0030170">
    <property type="term" value="F:pyridoxal phosphate binding"/>
    <property type="evidence" value="ECO:0007669"/>
    <property type="project" value="UniProtKB-UniRule"/>
</dbReference>
<comment type="similarity">
    <text evidence="2 4">Belongs to the pyridoxal phosphate-binding protein YggS/PROSC family.</text>
</comment>
<dbReference type="InterPro" id="IPR011078">
    <property type="entry name" value="PyrdxlP_homeostasis"/>
</dbReference>
<reference evidence="6 7" key="1">
    <citation type="submission" date="2019-11" db="EMBL/GenBank/DDBJ databases">
        <title>Whole-genome sequence of a Rhodoblastus acidophilus DSM 142.</title>
        <authorList>
            <person name="Kyndt J.A."/>
            <person name="Meyer T.E."/>
        </authorList>
    </citation>
    <scope>NUCLEOTIDE SEQUENCE [LARGE SCALE GENOMIC DNA]</scope>
    <source>
        <strain evidence="6 7">DSM 142</strain>
    </source>
</reference>
<dbReference type="PIRSF" id="PIRSF004848">
    <property type="entry name" value="YBL036c_PLPDEIII"/>
    <property type="match status" value="1"/>
</dbReference>
<dbReference type="SUPFAM" id="SSF51419">
    <property type="entry name" value="PLP-binding barrel"/>
    <property type="match status" value="1"/>
</dbReference>
<organism evidence="6 7">
    <name type="scientific">Rhodoblastus acidophilus</name>
    <name type="common">Rhodopseudomonas acidophila</name>
    <dbReference type="NCBI Taxonomy" id="1074"/>
    <lineage>
        <taxon>Bacteria</taxon>
        <taxon>Pseudomonadati</taxon>
        <taxon>Pseudomonadota</taxon>
        <taxon>Alphaproteobacteria</taxon>
        <taxon>Hyphomicrobiales</taxon>
        <taxon>Rhodoblastaceae</taxon>
        <taxon>Rhodoblastus</taxon>
    </lineage>
</organism>